<dbReference type="InterPro" id="IPR027417">
    <property type="entry name" value="P-loop_NTPase"/>
</dbReference>
<dbReference type="Gene3D" id="3.40.50.300">
    <property type="entry name" value="P-loop containing nucleotide triphosphate hydrolases"/>
    <property type="match status" value="2"/>
</dbReference>
<dbReference type="GO" id="GO:0030915">
    <property type="term" value="C:Smc5-Smc6 complex"/>
    <property type="evidence" value="ECO:0007669"/>
    <property type="project" value="TreeGrafter"/>
</dbReference>
<dbReference type="GO" id="GO:0003684">
    <property type="term" value="F:damaged DNA binding"/>
    <property type="evidence" value="ECO:0007669"/>
    <property type="project" value="TreeGrafter"/>
</dbReference>
<evidence type="ECO:0000256" key="6">
    <source>
        <dbReference type="ARBA" id="ARBA00022763"/>
    </source>
</evidence>
<dbReference type="SUPFAM" id="SSF52540">
    <property type="entry name" value="P-loop containing nucleoside triphosphate hydrolases"/>
    <property type="match status" value="1"/>
</dbReference>
<dbReference type="GO" id="GO:0000724">
    <property type="term" value="P:double-strand break repair via homologous recombination"/>
    <property type="evidence" value="ECO:0007669"/>
    <property type="project" value="TreeGrafter"/>
</dbReference>
<evidence type="ECO:0000256" key="12">
    <source>
        <dbReference type="SAM" id="Coils"/>
    </source>
</evidence>
<dbReference type="GeneID" id="14542512"/>
<keyword evidence="4" id="KW-0158">Chromosome</keyword>
<evidence type="ECO:0000256" key="9">
    <source>
        <dbReference type="ARBA" id="ARBA00023172"/>
    </source>
</evidence>
<dbReference type="Pfam" id="PF13476">
    <property type="entry name" value="AAA_23"/>
    <property type="match status" value="1"/>
</dbReference>
<keyword evidence="16" id="KW-1185">Reference proteome</keyword>
<dbReference type="HOGENOM" id="CLU_009063_0_0_1"/>
<evidence type="ECO:0000256" key="10">
    <source>
        <dbReference type="ARBA" id="ARBA00023204"/>
    </source>
</evidence>
<feature type="compositionally biased region" description="Polar residues" evidence="13">
    <location>
        <begin position="15"/>
        <end position="32"/>
    </location>
</feature>
<evidence type="ECO:0000256" key="11">
    <source>
        <dbReference type="ARBA" id="ARBA00023242"/>
    </source>
</evidence>
<evidence type="ECO:0000256" key="3">
    <source>
        <dbReference type="ARBA" id="ARBA00006793"/>
    </source>
</evidence>
<feature type="domain" description="Rad50/SbcC-type AAA" evidence="14">
    <location>
        <begin position="86"/>
        <end position="351"/>
    </location>
</feature>
<evidence type="ECO:0000256" key="2">
    <source>
        <dbReference type="ARBA" id="ARBA00004286"/>
    </source>
</evidence>
<dbReference type="GO" id="GO:0005524">
    <property type="term" value="F:ATP binding"/>
    <property type="evidence" value="ECO:0007669"/>
    <property type="project" value="UniProtKB-KW"/>
</dbReference>
<dbReference type="AlphaFoldDB" id="H8XAW7"/>
<organism evidence="15 16">
    <name type="scientific">Candida orthopsilosis (strain 90-125)</name>
    <name type="common">Yeast</name>
    <dbReference type="NCBI Taxonomy" id="1136231"/>
    <lineage>
        <taxon>Eukaryota</taxon>
        <taxon>Fungi</taxon>
        <taxon>Dikarya</taxon>
        <taxon>Ascomycota</taxon>
        <taxon>Saccharomycotina</taxon>
        <taxon>Pichiomycetes</taxon>
        <taxon>Debaryomycetaceae</taxon>
        <taxon>Candida/Lodderomyces clade</taxon>
        <taxon>Candida</taxon>
    </lineage>
</organism>
<sequence>MSATSMKRSLDDGFTNESNVIPSQQLMASMTQPRKKRAMMTQVYDEGDEENSASASESDESDESDTEEYPGDDGLSPAQAGIIEHLSLRNFMCHDSFELNLGPQINFIIGRNGSGKSAILTGISVGLGAKANDTNRGSSIRDLIKDGKTTSRIILTLKNEGPMAYKPEEFGKKIIVERKLQRTGSNTYAIKDENGKTVSQKKSVLDEILFKFNITVDNPLAFLSQDKAREFLTTATAKTKFEYFMAGAYITDIYNNLDETHRNIWDISSKKDQAEKYTQACKAEYKRIAQIHNAHRRNDHLRNHAKTLTGKIYWFNVQNLENKIEEYNGRIAEAESKLDTNTQTIQHIEQEIISEQRQEEKLREELKVAEAGLESEMRRYEEAKEMRSQIKSQREMVKDDIEKNNKEIYKLNENIKYNQGKLKKERKKIEEQEGGSKEEIRTKLAEADEQLFKSEENMAICRQKTKNLQSNPDPRLDELTSARDSSSRNLRELRTRQSELEKEQFSRYTPWDARKMQGVMRDIERSQWQSKPLGPLGSYISVKKEFQNWKPLLDAILSKSLDAFIVRDERDRAQLDRILRQHHAYHNIIVRKTERYHYESGKARGTTVLDMLNVSEEAVLYALIDNSSIEKLVIANSAEEARKLCYESNVYGALVQFGNSSGSRVSRQNGVLRSDPVYYSGKLPRFGTENKNELLDELKEEINNETQNQHSIERELRSLKMKIDGEREALYREQNELKRHVEGLRRKKAIYEDKIDKEIDESNILKLQLRIEEDTTQIGRLEGVIESLEESFERTSEKFNECIQSVTEIKEAVREKGDEKRRAETRLVTHEEYIKRLRQQIVELQERKHEFVSTIEKSKVKIERGKARLEEQLQMAQNSCSRDEITITEEDTQESIADEYAQIQREIKDAEQVLGSTLEDVLKELEVAEKKRDQALASENELDKLTRQMREEIAIRIEFFLITIKHAVFSAQRSFEDSMEVRGFKGKLNMDFNERTLELMVKTKRDDKNRTVESLSGGEKSYTQIALLLSIWRTMNSRIRGLDEFDVYMDSVNRSISIKLLLHELSRYPKSQNIFITPQDIAVVGDLSGDNVRIHKMSDPRRDN</sequence>
<evidence type="ECO:0000256" key="4">
    <source>
        <dbReference type="ARBA" id="ARBA00022454"/>
    </source>
</evidence>
<reference evidence="15 16" key="1">
    <citation type="journal article" date="2012" name="PLoS ONE">
        <title>Sequence and analysis of the genome of the pathogenic yeast Candida orthopsilosis.</title>
        <authorList>
            <person name="Riccombeni A."/>
            <person name="Vidanes G."/>
            <person name="Proux-Wera E."/>
            <person name="Wolfe K.H."/>
            <person name="Butler G."/>
        </authorList>
    </citation>
    <scope>NUCLEOTIDE SEQUENCE [LARGE SCALE GENOMIC DNA]</scope>
    <source>
        <strain evidence="15 16">Co 90-125</strain>
    </source>
</reference>
<evidence type="ECO:0000256" key="5">
    <source>
        <dbReference type="ARBA" id="ARBA00022741"/>
    </source>
</evidence>
<evidence type="ECO:0000313" key="16">
    <source>
        <dbReference type="Proteomes" id="UP000005018"/>
    </source>
</evidence>
<feature type="compositionally biased region" description="Basic and acidic residues" evidence="13">
    <location>
        <begin position="474"/>
        <end position="498"/>
    </location>
</feature>
<feature type="coiled-coil region" evidence="12">
    <location>
        <begin position="688"/>
        <end position="948"/>
    </location>
</feature>
<keyword evidence="11" id="KW-0539">Nucleus</keyword>
<dbReference type="KEGG" id="cot:CORT_0H00990"/>
<dbReference type="EMBL" id="HE681726">
    <property type="protein sequence ID" value="CCG25215.1"/>
    <property type="molecule type" value="Genomic_DNA"/>
</dbReference>
<feature type="region of interest" description="Disordered" evidence="13">
    <location>
        <begin position="1"/>
        <end position="78"/>
    </location>
</feature>
<keyword evidence="10" id="KW-0234">DNA repair</keyword>
<evidence type="ECO:0000313" key="15">
    <source>
        <dbReference type="EMBL" id="CCG25215.1"/>
    </source>
</evidence>
<evidence type="ECO:0000256" key="13">
    <source>
        <dbReference type="SAM" id="MobiDB-lite"/>
    </source>
</evidence>
<keyword evidence="7" id="KW-0067">ATP-binding</keyword>
<feature type="region of interest" description="Disordered" evidence="13">
    <location>
        <begin position="464"/>
        <end position="498"/>
    </location>
</feature>
<protein>
    <submittedName>
        <fullName evidence="15">Smc6 structural maintenance of chromosomes (SMC) protein</fullName>
    </submittedName>
</protein>
<dbReference type="GO" id="GO:0005634">
    <property type="term" value="C:nucleus"/>
    <property type="evidence" value="ECO:0007669"/>
    <property type="project" value="UniProtKB-SubCell"/>
</dbReference>
<evidence type="ECO:0000259" key="14">
    <source>
        <dbReference type="Pfam" id="PF13476"/>
    </source>
</evidence>
<dbReference type="PANTHER" id="PTHR19306:SF6">
    <property type="entry name" value="STRUCTURAL MAINTENANCE OF CHROMOSOMES PROTEIN 6"/>
    <property type="match status" value="1"/>
</dbReference>
<proteinExistence type="inferred from homology"/>
<keyword evidence="5" id="KW-0547">Nucleotide-binding</keyword>
<gene>
    <name evidence="15" type="ORF">CORT_0H00990</name>
</gene>
<evidence type="ECO:0000256" key="1">
    <source>
        <dbReference type="ARBA" id="ARBA00004123"/>
    </source>
</evidence>
<dbReference type="eggNOG" id="KOG0250">
    <property type="taxonomic scope" value="Eukaryota"/>
</dbReference>
<dbReference type="OrthoDB" id="10265785at2759"/>
<keyword evidence="9" id="KW-0233">DNA recombination</keyword>
<dbReference type="RefSeq" id="XP_003871340.1">
    <property type="nucleotide sequence ID" value="XM_003871291.1"/>
</dbReference>
<evidence type="ECO:0000256" key="8">
    <source>
        <dbReference type="ARBA" id="ARBA00023054"/>
    </source>
</evidence>
<evidence type="ECO:0000256" key="7">
    <source>
        <dbReference type="ARBA" id="ARBA00022840"/>
    </source>
</evidence>
<dbReference type="InterPro" id="IPR038729">
    <property type="entry name" value="Rad50/SbcC_AAA"/>
</dbReference>
<accession>H8XAW7</accession>
<feature type="compositionally biased region" description="Acidic residues" evidence="13">
    <location>
        <begin position="45"/>
        <end position="71"/>
    </location>
</feature>
<keyword evidence="8 12" id="KW-0175">Coiled coil</keyword>
<dbReference type="PANTHER" id="PTHR19306">
    <property type="entry name" value="STRUCTURAL MAINTENANCE OF CHROMOSOMES 5,6 SMC5, SMC6"/>
    <property type="match status" value="1"/>
</dbReference>
<dbReference type="GO" id="GO:0016887">
    <property type="term" value="F:ATP hydrolysis activity"/>
    <property type="evidence" value="ECO:0007669"/>
    <property type="project" value="InterPro"/>
</dbReference>
<dbReference type="Proteomes" id="UP000005018">
    <property type="component" value="Chromosome 8"/>
</dbReference>
<name>H8XAW7_CANO9</name>
<keyword evidence="6" id="KW-0227">DNA damage</keyword>
<dbReference type="GO" id="GO:0003697">
    <property type="term" value="F:single-stranded DNA binding"/>
    <property type="evidence" value="ECO:0007669"/>
    <property type="project" value="TreeGrafter"/>
</dbReference>
<comment type="subcellular location">
    <subcellularLocation>
        <location evidence="2">Chromosome</location>
    </subcellularLocation>
    <subcellularLocation>
        <location evidence="1">Nucleus</location>
    </subcellularLocation>
</comment>
<dbReference type="GO" id="GO:0035861">
    <property type="term" value="C:site of double-strand break"/>
    <property type="evidence" value="ECO:0007669"/>
    <property type="project" value="TreeGrafter"/>
</dbReference>
<comment type="similarity">
    <text evidence="3">Belongs to the SMC family. SMC6 subfamily.</text>
</comment>